<evidence type="ECO:0000313" key="2">
    <source>
        <dbReference type="Proteomes" id="UP001214576"/>
    </source>
</evidence>
<reference evidence="1" key="1">
    <citation type="submission" date="2022-03" db="EMBL/GenBank/DDBJ databases">
        <title>Genomic analyses of argali, domestic sheep and their hybrids provide insights into chromosomal evolution, heterosis and genetic basis of agronomic traits.</title>
        <authorList>
            <person name="Li M."/>
        </authorList>
    </citation>
    <scope>NUCLEOTIDE SEQUENCE</scope>
    <source>
        <strain evidence="1">CAU-MHL-2022a</strain>
        <tissue evidence="1">Skin</tissue>
    </source>
</reference>
<comment type="caution">
    <text evidence="1">The sequence shown here is derived from an EMBL/GenBank/DDBJ whole genome shotgun (WGS) entry which is preliminary data.</text>
</comment>
<dbReference type="EMBL" id="JAKZEL010000010">
    <property type="protein sequence ID" value="KAI4539596.1"/>
    <property type="molecule type" value="Genomic_DNA"/>
</dbReference>
<proteinExistence type="predicted"/>
<dbReference type="AlphaFoldDB" id="A0AAD4U6V5"/>
<keyword evidence="2" id="KW-1185">Reference proteome</keyword>
<gene>
    <name evidence="1" type="ORF">MG293_009991</name>
</gene>
<dbReference type="Proteomes" id="UP001214576">
    <property type="component" value="Unassembled WGS sequence"/>
</dbReference>
<accession>A0AAD4U6V5</accession>
<sequence>MLAAGVGGVKSAWMNLNAHCCQVLKPSDPVASVQSSCGLDQSPVDLCGRIALSPGIISSGKVQKNSYALISRQMVPKSQQLMEGFASGAEGESETSFPLEPSGCPGPDLNLLISREAEASDFSYNLPFLFTFLQGTSHALLGQSSELI</sequence>
<evidence type="ECO:0000313" key="1">
    <source>
        <dbReference type="EMBL" id="KAI4539596.1"/>
    </source>
</evidence>
<organism evidence="1 2">
    <name type="scientific">Ovis ammon polii</name>
    <dbReference type="NCBI Taxonomy" id="230172"/>
    <lineage>
        <taxon>Eukaryota</taxon>
        <taxon>Metazoa</taxon>
        <taxon>Chordata</taxon>
        <taxon>Craniata</taxon>
        <taxon>Vertebrata</taxon>
        <taxon>Euteleostomi</taxon>
        <taxon>Mammalia</taxon>
        <taxon>Eutheria</taxon>
        <taxon>Laurasiatheria</taxon>
        <taxon>Artiodactyla</taxon>
        <taxon>Ruminantia</taxon>
        <taxon>Pecora</taxon>
        <taxon>Bovidae</taxon>
        <taxon>Caprinae</taxon>
        <taxon>Ovis</taxon>
    </lineage>
</organism>
<name>A0AAD4U6V5_OVIAM</name>
<protein>
    <submittedName>
        <fullName evidence="1">Uncharacterized protein</fullName>
    </submittedName>
</protein>